<dbReference type="AlphaFoldDB" id="A0A6N2S2W3"/>
<dbReference type="PANTHER" id="PTHR13939">
    <property type="entry name" value="NICOTINAMIDE-NUCLEOTIDE AMIDOHYDROLASE PNCC"/>
    <property type="match status" value="1"/>
</dbReference>
<dbReference type="NCBIfam" id="TIGR00200">
    <property type="entry name" value="cinA_nterm"/>
    <property type="match status" value="1"/>
</dbReference>
<comment type="similarity">
    <text evidence="1">Belongs to the CinA family.</text>
</comment>
<name>A0A6N2S2W3_9FIRM</name>
<feature type="domain" description="MoaB/Mog" evidence="2">
    <location>
        <begin position="4"/>
        <end position="170"/>
    </location>
</feature>
<dbReference type="EMBL" id="CACRSW010000008">
    <property type="protein sequence ID" value="VYS87118.1"/>
    <property type="molecule type" value="Genomic_DNA"/>
</dbReference>
<dbReference type="InterPro" id="IPR036425">
    <property type="entry name" value="MoaB/Mog-like_dom_sf"/>
</dbReference>
<dbReference type="PIRSF" id="PIRSF006728">
    <property type="entry name" value="CinA"/>
    <property type="match status" value="1"/>
</dbReference>
<dbReference type="Pfam" id="PF00994">
    <property type="entry name" value="MoCF_biosynth"/>
    <property type="match status" value="1"/>
</dbReference>
<accession>A0A6N2S2W3</accession>
<dbReference type="RefSeq" id="WP_156328697.1">
    <property type="nucleotide sequence ID" value="NZ_CACRSW010000008.1"/>
</dbReference>
<gene>
    <name evidence="1 3" type="primary">cinA</name>
    <name evidence="3" type="ORF">AVLFYP127_01655</name>
</gene>
<dbReference type="SUPFAM" id="SSF53218">
    <property type="entry name" value="Molybdenum cofactor biosynthesis proteins"/>
    <property type="match status" value="1"/>
</dbReference>
<dbReference type="InterPro" id="IPR001453">
    <property type="entry name" value="MoaB/Mog_dom"/>
</dbReference>
<dbReference type="InterPro" id="IPR036653">
    <property type="entry name" value="CinA-like_C"/>
</dbReference>
<evidence type="ECO:0000313" key="3">
    <source>
        <dbReference type="EMBL" id="VYS87118.1"/>
    </source>
</evidence>
<dbReference type="SMART" id="SM00852">
    <property type="entry name" value="MoCF_biosynth"/>
    <property type="match status" value="1"/>
</dbReference>
<evidence type="ECO:0000256" key="1">
    <source>
        <dbReference type="HAMAP-Rule" id="MF_00226"/>
    </source>
</evidence>
<dbReference type="Gene3D" id="3.40.980.10">
    <property type="entry name" value="MoaB/Mog-like domain"/>
    <property type="match status" value="1"/>
</dbReference>
<dbReference type="NCBIfam" id="TIGR00199">
    <property type="entry name" value="PncC_domain"/>
    <property type="match status" value="1"/>
</dbReference>
<dbReference type="PANTHER" id="PTHR13939:SF0">
    <property type="entry name" value="NMN AMIDOHYDROLASE-LIKE PROTEIN YFAY"/>
    <property type="match status" value="1"/>
</dbReference>
<reference evidence="3" key="1">
    <citation type="submission" date="2019-11" db="EMBL/GenBank/DDBJ databases">
        <authorList>
            <person name="Feng L."/>
        </authorList>
    </citation>
    <scope>NUCLEOTIDE SEQUENCE</scope>
    <source>
        <strain evidence="3">AvaginalisLFYP127</strain>
    </source>
</reference>
<sequence>MKAQIFSVGTEILLGNITDTNSKFIGQKLTEYGIDVYKMVTIGDNFDRLYQAMKNAYGKVDYIFVTGGLGPTEDDISKEVAIKVIGKEDQVEIDKKSKERIESYFSNNKKAVKVNLKQAKFPKGAIILDNDKGTAPGCIMGDKTKIILLPGPPREMEYMFENKLSSYLKKDAIIKSKNLRIGLLGEWDMANRIDLSSTNPTISPYFDNEGGFLRITAKAKSEKEADFLLNEKEKEVKNVFGNLFISDDGLRKEETLINLLKERNEKVSTCESITGGLIASSIIDISGASHVIEESYVTYSDKIKEKILNVSRETLEKYSAVSVECANEMVEGLYKITNSSLCIGSTGYAHKGEVILAIKYKNQKVIKKFQFSADRNKARLFAKNRALDLAIIIMRGKYEDNIDI</sequence>
<proteinExistence type="inferred from homology"/>
<dbReference type="Pfam" id="PF02464">
    <property type="entry name" value="CinA"/>
    <property type="match status" value="1"/>
</dbReference>
<dbReference type="InterPro" id="IPR008135">
    <property type="entry name" value="Competence-induced_CinA"/>
</dbReference>
<dbReference type="Gene3D" id="3.90.950.20">
    <property type="entry name" value="CinA-like"/>
    <property type="match status" value="1"/>
</dbReference>
<dbReference type="HAMAP" id="MF_00226_B">
    <property type="entry name" value="CinA_B"/>
    <property type="match status" value="1"/>
</dbReference>
<dbReference type="SUPFAM" id="SSF142433">
    <property type="entry name" value="CinA-like"/>
    <property type="match status" value="1"/>
</dbReference>
<dbReference type="InterPro" id="IPR008136">
    <property type="entry name" value="CinA_C"/>
</dbReference>
<organism evidence="3">
    <name type="scientific">Anaerococcus vaginalis</name>
    <dbReference type="NCBI Taxonomy" id="33037"/>
    <lineage>
        <taxon>Bacteria</taxon>
        <taxon>Bacillati</taxon>
        <taxon>Bacillota</taxon>
        <taxon>Tissierellia</taxon>
        <taxon>Tissierellales</taxon>
        <taxon>Peptoniphilaceae</taxon>
        <taxon>Anaerococcus</taxon>
    </lineage>
</organism>
<dbReference type="InterPro" id="IPR050101">
    <property type="entry name" value="CinA"/>
</dbReference>
<protein>
    <recommendedName>
        <fullName evidence="1">Putative competence-damage inducible protein</fullName>
    </recommendedName>
</protein>
<dbReference type="InterPro" id="IPR041424">
    <property type="entry name" value="CinA_KH"/>
</dbReference>
<evidence type="ECO:0000259" key="2">
    <source>
        <dbReference type="SMART" id="SM00852"/>
    </source>
</evidence>
<dbReference type="Pfam" id="PF18146">
    <property type="entry name" value="CinA_KH"/>
    <property type="match status" value="1"/>
</dbReference>
<dbReference type="CDD" id="cd00885">
    <property type="entry name" value="cinA"/>
    <property type="match status" value="1"/>
</dbReference>
<dbReference type="NCBIfam" id="TIGR00177">
    <property type="entry name" value="molyb_syn"/>
    <property type="match status" value="1"/>
</dbReference>